<evidence type="ECO:0000313" key="1">
    <source>
        <dbReference type="EMBL" id="ATQ42632.1"/>
    </source>
</evidence>
<protein>
    <recommendedName>
        <fullName evidence="3">Lysophospholipase</fullName>
    </recommendedName>
</protein>
<dbReference type="RefSeq" id="WP_099621886.1">
    <property type="nucleotide sequence ID" value="NZ_CP024201.1"/>
</dbReference>
<dbReference type="KEGG" id="cmb:CSW64_09535"/>
<evidence type="ECO:0000313" key="2">
    <source>
        <dbReference type="Proteomes" id="UP000228945"/>
    </source>
</evidence>
<dbReference type="Pfam" id="PF07370">
    <property type="entry name" value="DUF1489"/>
    <property type="match status" value="1"/>
</dbReference>
<dbReference type="EMBL" id="CP024201">
    <property type="protein sequence ID" value="ATQ42632.1"/>
    <property type="molecule type" value="Genomic_DNA"/>
</dbReference>
<reference evidence="1 2" key="1">
    <citation type="submission" date="2017-10" db="EMBL/GenBank/DDBJ databases">
        <title>Genome sequence of Caulobacter mirabilis FWC38.</title>
        <authorList>
            <person name="Fiebig A."/>
            <person name="Crosson S."/>
        </authorList>
    </citation>
    <scope>NUCLEOTIDE SEQUENCE [LARGE SCALE GENOMIC DNA]</scope>
    <source>
        <strain evidence="1 2">FWC 38</strain>
    </source>
</reference>
<name>A0A2D2AXA7_9CAUL</name>
<dbReference type="AlphaFoldDB" id="A0A2D2AXA7"/>
<dbReference type="OrthoDB" id="9798292at2"/>
<proteinExistence type="predicted"/>
<organism evidence="1 2">
    <name type="scientific">Caulobacter mirabilis</name>
    <dbReference type="NCBI Taxonomy" id="69666"/>
    <lineage>
        <taxon>Bacteria</taxon>
        <taxon>Pseudomonadati</taxon>
        <taxon>Pseudomonadota</taxon>
        <taxon>Alphaproteobacteria</taxon>
        <taxon>Caulobacterales</taxon>
        <taxon>Caulobacteraceae</taxon>
        <taxon>Caulobacter</taxon>
    </lineage>
</organism>
<dbReference type="Proteomes" id="UP000228945">
    <property type="component" value="Chromosome"/>
</dbReference>
<gene>
    <name evidence="1" type="ORF">CSW64_09535</name>
</gene>
<evidence type="ECO:0008006" key="3">
    <source>
        <dbReference type="Google" id="ProtNLM"/>
    </source>
</evidence>
<keyword evidence="2" id="KW-1185">Reference proteome</keyword>
<sequence>MPLHLIKLCVGIDSVEDLRAWRAQRAAQGHRSVVPTRQTPKRAAELLEGGSLYWVIKGQILVRQAIEEIVTLEEGQQPCRIYLEPTLIETAPQPRRAFQGWRYLEAKDVPPDLAVGGDEAVPQDLAKQLRELGAW</sequence>
<dbReference type="InterPro" id="IPR008320">
    <property type="entry name" value="UCP032025"/>
</dbReference>
<accession>A0A2D2AXA7</accession>
<dbReference type="PIRSF" id="PIRSF032025">
    <property type="entry name" value="UCP032025"/>
    <property type="match status" value="1"/>
</dbReference>